<organism evidence="1 2">
    <name type="scientific">Cereibacter johrii</name>
    <dbReference type="NCBI Taxonomy" id="445629"/>
    <lineage>
        <taxon>Bacteria</taxon>
        <taxon>Pseudomonadati</taxon>
        <taxon>Pseudomonadota</taxon>
        <taxon>Alphaproteobacteria</taxon>
        <taxon>Rhodobacterales</taxon>
        <taxon>Paracoccaceae</taxon>
        <taxon>Cereibacter</taxon>
    </lineage>
</organism>
<proteinExistence type="predicted"/>
<accession>A0ABX5JC33</accession>
<keyword evidence="2" id="KW-1185">Reference proteome</keyword>
<comment type="caution">
    <text evidence="1">The sequence shown here is derived from an EMBL/GenBank/DDBJ whole genome shotgun (WGS) entry which is preliminary data.</text>
</comment>
<protein>
    <recommendedName>
        <fullName evidence="3">Lipoprotein</fullName>
    </recommendedName>
</protein>
<dbReference type="PROSITE" id="PS51257">
    <property type="entry name" value="PROKAR_LIPOPROTEIN"/>
    <property type="match status" value="1"/>
</dbReference>
<dbReference type="RefSeq" id="WP_069331050.1">
    <property type="nucleotide sequence ID" value="NZ_MABH01000074.1"/>
</dbReference>
<dbReference type="EMBL" id="PZZW01000001">
    <property type="protein sequence ID" value="PTM81392.1"/>
    <property type="molecule type" value="Genomic_DNA"/>
</dbReference>
<evidence type="ECO:0000313" key="2">
    <source>
        <dbReference type="Proteomes" id="UP000240800"/>
    </source>
</evidence>
<evidence type="ECO:0008006" key="3">
    <source>
        <dbReference type="Google" id="ProtNLM"/>
    </source>
</evidence>
<name>A0ABX5JC33_9RHOB</name>
<dbReference type="Proteomes" id="UP000240800">
    <property type="component" value="Unassembled WGS sequence"/>
</dbReference>
<evidence type="ECO:0000313" key="1">
    <source>
        <dbReference type="EMBL" id="PTM81392.1"/>
    </source>
</evidence>
<gene>
    <name evidence="1" type="ORF">C8J29_101330</name>
</gene>
<reference evidence="1 2" key="1">
    <citation type="submission" date="2018-04" db="EMBL/GenBank/DDBJ databases">
        <title>Genomic Encyclopedia of Type Strains, Phase III (KMG-III): the genomes of soil and plant-associated and newly described type strains.</title>
        <authorList>
            <person name="Whitman W."/>
        </authorList>
    </citation>
    <scope>NUCLEOTIDE SEQUENCE [LARGE SCALE GENOMIC DNA]</scope>
    <source>
        <strain evidence="1 2">JA192</strain>
    </source>
</reference>
<sequence>MRRPLLVGLALVLALGACGSRLNPLNWFGGSEPAPAATLAPTDLPATAPDARPLMAQVISLEVEPNRGGAVVRAVGVPPTQGFWNAELVARPVQDGVMTYEFRALPPPNGAAVGTQASREVTVGAYLTAYQLRSIRQITVVSAGNALTSRR</sequence>